<dbReference type="CDD" id="cd04792">
    <property type="entry name" value="LanM-like"/>
    <property type="match status" value="1"/>
</dbReference>
<dbReference type="PRINTS" id="PR01950">
    <property type="entry name" value="LANCSUPER"/>
</dbReference>
<keyword evidence="1" id="KW-0862">Zinc</keyword>
<protein>
    <submittedName>
        <fullName evidence="3">Type 2 lantipeptide synthetase LanM</fullName>
    </submittedName>
</protein>
<gene>
    <name evidence="3" type="primary">lanM</name>
    <name evidence="3" type="ORF">GO493_24440</name>
</gene>
<dbReference type="Pfam" id="PF13575">
    <property type="entry name" value="DUF4135"/>
    <property type="match status" value="1"/>
</dbReference>
<feature type="binding site" evidence="1">
    <location>
        <position position="958"/>
    </location>
    <ligand>
        <name>Zn(2+)</name>
        <dbReference type="ChEBI" id="CHEBI:29105"/>
    </ligand>
</feature>
<dbReference type="NCBIfam" id="TIGR03897">
    <property type="entry name" value="lanti_2_LanM"/>
    <property type="match status" value="1"/>
</dbReference>
<reference evidence="3 4" key="1">
    <citation type="submission" date="2019-12" db="EMBL/GenBank/DDBJ databases">
        <title>Chitinophaga sp. strain ysch24 (GDMCC 1.1355), whole genome shotgun sequence.</title>
        <authorList>
            <person name="Zhang X."/>
        </authorList>
    </citation>
    <scope>NUCLEOTIDE SEQUENCE [LARGE SCALE GENOMIC DNA]</scope>
    <source>
        <strain evidence="4">ysch24</strain>
    </source>
</reference>
<evidence type="ECO:0000256" key="1">
    <source>
        <dbReference type="PIRSR" id="PIRSR607822-1"/>
    </source>
</evidence>
<keyword evidence="1" id="KW-0479">Metal-binding</keyword>
<dbReference type="SMART" id="SM01260">
    <property type="entry name" value="LANC_like"/>
    <property type="match status" value="1"/>
</dbReference>
<name>A0A7K1UAN7_9BACT</name>
<accession>A0A7K1UAN7</accession>
<evidence type="ECO:0000313" key="3">
    <source>
        <dbReference type="EMBL" id="MVT11437.1"/>
    </source>
</evidence>
<dbReference type="AlphaFoldDB" id="A0A7K1UAN7"/>
<feature type="binding site" evidence="1">
    <location>
        <position position="913"/>
    </location>
    <ligand>
        <name>Zn(2+)</name>
        <dbReference type="ChEBI" id="CHEBI:29105"/>
    </ligand>
</feature>
<proteinExistence type="predicted"/>
<evidence type="ECO:0000313" key="4">
    <source>
        <dbReference type="Proteomes" id="UP000461730"/>
    </source>
</evidence>
<dbReference type="InterPro" id="IPR012341">
    <property type="entry name" value="6hp_glycosidase-like_sf"/>
</dbReference>
<sequence length="1040" mass="117410">MSNATLIRPALLLRALRQDERQELLNTHAVLRDKLNGTALSSPAFFDAVIETDIPLPKWLCDLADWYEEEPQSAPRFSARFITDVPLAAFFDVAEPIISRTTVSFRQWLETYSAEVPQFPFNIDELEQQLLFDMAFSIFDMLDRTMVLELNVARLSSELTGDTSEDRFNSFIHLLSDPVKRIALLEEYPVLFRSIYEFSGRWLDNSMLFVQRLTGDWQKLKEHFNITSDGGIRKLHINAGDRHNNGKTVILITFNTGEKIVYKPRGLDLDLYFQQILQWFNDKGVQPAHKLLNILNRQDYGWMEFVTYQQCSSPGEIERFYSRIGSLLAILYAINATDFHYENIIAAGEYPVLIDLESLFHNNGAAEIKDIDSFLVARMKQSVLQIHILPFKLYMDEGVVDISGVSDVEGTDHPKMIPIWEGKATDEMKLTRMRGKFTESKNSPRLQEKKVNVLDYAQYIDAAFKSCYDLIMHNKEAMLNHPSLLGGLSRQVQVRILVRATAAYTQLIRAGFHPDYLRDALKRDQLFEMLWTSEPSGGVYLNIVPSEIASLNRMDVPFFVTTPDSLDIYPGSLSEGKPFFSQTGYEQVRQKIADFSEADRELQCWYIKAALSSSTSAHGGGGVDKYISDRYLLTGERSVTQEELVDAAKSIASRIATLAIRYNDHAQWVSLIQLDDDNCDVKPLMIDIYSGISGVVLFLGALTHTTEDKSCNDLFNQSLNKLLQMTRIFMDRKYTHKMGAFDGWGGVLYTLQLLEGWSDREDIRSMKEEIRDYIIANHHHITEHDILGGTAGLILCLMKVYDDTGDEELLQTMTSLSGKLLEAAVKMEEGIGWQNTITGNILGGLGHGGGGIAIALMEMYALTGKEEYQLGAEQALAYERSLFIPQSGNWMDKRAFRSQELEDQIAHEMIAWCHGATGIGLSRLKIYRHMPAEVIKNETMTAISTVLERGMGKNQSVCHGDFGNMELLMMAAHEMNISTLQEQVNRIAASLVEYIRENGSICGVALGVENPGFMLGLSGIGYQLLRLAYPDVYPSVALLD</sequence>
<feature type="domain" description="Lantibiotic biosynthesis protein dehydration" evidence="2">
    <location>
        <begin position="188"/>
        <end position="561"/>
    </location>
</feature>
<dbReference type="Gene3D" id="1.50.10.10">
    <property type="match status" value="1"/>
</dbReference>
<dbReference type="GO" id="GO:0005975">
    <property type="term" value="P:carbohydrate metabolic process"/>
    <property type="evidence" value="ECO:0007669"/>
    <property type="project" value="InterPro"/>
</dbReference>
<dbReference type="PIRSF" id="PIRSF037228">
    <property type="entry name" value="Lant_mod_RumM"/>
    <property type="match status" value="1"/>
</dbReference>
<dbReference type="GO" id="GO:0005886">
    <property type="term" value="C:plasma membrane"/>
    <property type="evidence" value="ECO:0007669"/>
    <property type="project" value="TreeGrafter"/>
</dbReference>
<feature type="binding site" evidence="1">
    <location>
        <position position="959"/>
    </location>
    <ligand>
        <name>Zn(2+)</name>
        <dbReference type="ChEBI" id="CHEBI:29105"/>
    </ligand>
</feature>
<organism evidence="3 4">
    <name type="scientific">Chitinophaga tropicalis</name>
    <dbReference type="NCBI Taxonomy" id="2683588"/>
    <lineage>
        <taxon>Bacteria</taxon>
        <taxon>Pseudomonadati</taxon>
        <taxon>Bacteroidota</taxon>
        <taxon>Chitinophagia</taxon>
        <taxon>Chitinophagales</taxon>
        <taxon>Chitinophagaceae</taxon>
        <taxon>Chitinophaga</taxon>
    </lineage>
</organism>
<dbReference type="GO" id="GO:0046872">
    <property type="term" value="F:metal ion binding"/>
    <property type="evidence" value="ECO:0007669"/>
    <property type="project" value="UniProtKB-KW"/>
</dbReference>
<dbReference type="InterPro" id="IPR007822">
    <property type="entry name" value="LANC-like"/>
</dbReference>
<dbReference type="Proteomes" id="UP000461730">
    <property type="component" value="Unassembled WGS sequence"/>
</dbReference>
<dbReference type="SUPFAM" id="SSF158745">
    <property type="entry name" value="LanC-like"/>
    <property type="match status" value="1"/>
</dbReference>
<dbReference type="InterPro" id="IPR025410">
    <property type="entry name" value="Lant_dehyd"/>
</dbReference>
<evidence type="ECO:0000259" key="2">
    <source>
        <dbReference type="Pfam" id="PF13575"/>
    </source>
</evidence>
<dbReference type="InterPro" id="IPR017146">
    <property type="entry name" value="Lanti_2_LanM"/>
</dbReference>
<dbReference type="PANTHER" id="PTHR12736:SF7">
    <property type="entry name" value="LANC-LIKE PROTEIN 3"/>
    <property type="match status" value="1"/>
</dbReference>
<keyword evidence="4" id="KW-1185">Reference proteome</keyword>
<dbReference type="GO" id="GO:0031179">
    <property type="term" value="P:peptide modification"/>
    <property type="evidence" value="ECO:0007669"/>
    <property type="project" value="InterPro"/>
</dbReference>
<dbReference type="RefSeq" id="WP_157308864.1">
    <property type="nucleotide sequence ID" value="NZ_WRXN01000013.1"/>
</dbReference>
<dbReference type="Pfam" id="PF05147">
    <property type="entry name" value="LANC_like"/>
    <property type="match status" value="1"/>
</dbReference>
<dbReference type="EMBL" id="WRXN01000013">
    <property type="protein sequence ID" value="MVT11437.1"/>
    <property type="molecule type" value="Genomic_DNA"/>
</dbReference>
<dbReference type="PANTHER" id="PTHR12736">
    <property type="entry name" value="LANC-LIKE PROTEIN"/>
    <property type="match status" value="1"/>
</dbReference>
<comment type="caution">
    <text evidence="3">The sequence shown here is derived from an EMBL/GenBank/DDBJ whole genome shotgun (WGS) entry which is preliminary data.</text>
</comment>